<dbReference type="Proteomes" id="UP000019484">
    <property type="component" value="Unassembled WGS sequence"/>
</dbReference>
<comment type="caution">
    <text evidence="1">The sequence shown here is derived from an EMBL/GenBank/DDBJ whole genome shotgun (WGS) entry which is preliminary data.</text>
</comment>
<name>W9Y1B2_9EURO</name>
<evidence type="ECO:0000313" key="2">
    <source>
        <dbReference type="Proteomes" id="UP000019484"/>
    </source>
</evidence>
<accession>W9Y1B2</accession>
<keyword evidence="2" id="KW-1185">Reference proteome</keyword>
<evidence type="ECO:0000313" key="1">
    <source>
        <dbReference type="EMBL" id="EXJ83400.1"/>
    </source>
</evidence>
<dbReference type="EMBL" id="AMWN01000006">
    <property type="protein sequence ID" value="EXJ83400.1"/>
    <property type="molecule type" value="Genomic_DNA"/>
</dbReference>
<proteinExistence type="predicted"/>
<dbReference type="AlphaFoldDB" id="W9Y1B2"/>
<organism evidence="1 2">
    <name type="scientific">Capronia coronata CBS 617.96</name>
    <dbReference type="NCBI Taxonomy" id="1182541"/>
    <lineage>
        <taxon>Eukaryota</taxon>
        <taxon>Fungi</taxon>
        <taxon>Dikarya</taxon>
        <taxon>Ascomycota</taxon>
        <taxon>Pezizomycotina</taxon>
        <taxon>Eurotiomycetes</taxon>
        <taxon>Chaetothyriomycetidae</taxon>
        <taxon>Chaetothyriales</taxon>
        <taxon>Herpotrichiellaceae</taxon>
        <taxon>Capronia</taxon>
    </lineage>
</organism>
<dbReference type="GeneID" id="19161885"/>
<dbReference type="RefSeq" id="XP_007726086.1">
    <property type="nucleotide sequence ID" value="XM_007727896.1"/>
</dbReference>
<reference evidence="1 2" key="1">
    <citation type="submission" date="2013-03" db="EMBL/GenBank/DDBJ databases">
        <title>The Genome Sequence of Capronia coronata CBS 617.96.</title>
        <authorList>
            <consortium name="The Broad Institute Genomics Platform"/>
            <person name="Cuomo C."/>
            <person name="de Hoog S."/>
            <person name="Gorbushina A."/>
            <person name="Walker B."/>
            <person name="Young S.K."/>
            <person name="Zeng Q."/>
            <person name="Gargeya S."/>
            <person name="Fitzgerald M."/>
            <person name="Haas B."/>
            <person name="Abouelleil A."/>
            <person name="Allen A.W."/>
            <person name="Alvarado L."/>
            <person name="Arachchi H.M."/>
            <person name="Berlin A.M."/>
            <person name="Chapman S.B."/>
            <person name="Gainer-Dewar J."/>
            <person name="Goldberg J."/>
            <person name="Griggs A."/>
            <person name="Gujja S."/>
            <person name="Hansen M."/>
            <person name="Howarth C."/>
            <person name="Imamovic A."/>
            <person name="Ireland A."/>
            <person name="Larimer J."/>
            <person name="McCowan C."/>
            <person name="Murphy C."/>
            <person name="Pearson M."/>
            <person name="Poon T.W."/>
            <person name="Priest M."/>
            <person name="Roberts A."/>
            <person name="Saif S."/>
            <person name="Shea T."/>
            <person name="Sisk P."/>
            <person name="Sykes S."/>
            <person name="Wortman J."/>
            <person name="Nusbaum C."/>
            <person name="Birren B."/>
        </authorList>
    </citation>
    <scope>NUCLEOTIDE SEQUENCE [LARGE SCALE GENOMIC DNA]</scope>
    <source>
        <strain evidence="1 2">CBS 617.96</strain>
    </source>
</reference>
<sequence>MRRAFHASSPRTARFGIILRDLLSSSEPIGQCFWRLDRCSMPTQYSMSCLMPLQGNSRPESLMAISAPLLSII</sequence>
<gene>
    <name evidence="1" type="ORF">A1O1_07022</name>
</gene>
<protein>
    <submittedName>
        <fullName evidence="1">Uncharacterized protein</fullName>
    </submittedName>
</protein>
<dbReference type="HOGENOM" id="CLU_2704578_0_0_1"/>